<keyword evidence="12" id="KW-1185">Reference proteome</keyword>
<keyword evidence="7 10" id="KW-0472">Membrane</keyword>
<sequence length="136" mass="15100">MAFTMAALSVVCAILVAVFVPTKRIRTSVPHLAIALWLGGFNLIHGVNAFVWAGNINIHIPVWCDIMTKLMLGTAIALPGAFLCIAMELRLMASDRKLSTNPIVVRNRKLLEVFLCYILPVLYMASRECLRICDDQ</sequence>
<evidence type="ECO:0000256" key="4">
    <source>
        <dbReference type="ARBA" id="ARBA00022692"/>
    </source>
</evidence>
<feature type="transmembrane region" description="Helical" evidence="10">
    <location>
        <begin position="6"/>
        <end position="22"/>
    </location>
</feature>
<evidence type="ECO:0000256" key="7">
    <source>
        <dbReference type="ARBA" id="ARBA00023136"/>
    </source>
</evidence>
<dbReference type="PANTHER" id="PTHR28097">
    <property type="entry name" value="PHEROMONE A FACTOR RECEPTOR"/>
    <property type="match status" value="1"/>
</dbReference>
<reference evidence="12" key="1">
    <citation type="submission" date="2014-04" db="EMBL/GenBank/DDBJ databases">
        <title>Evolutionary Origins and Diversification of the Mycorrhizal Mutualists.</title>
        <authorList>
            <consortium name="DOE Joint Genome Institute"/>
            <consortium name="Mycorrhizal Genomics Consortium"/>
            <person name="Kohler A."/>
            <person name="Kuo A."/>
            <person name="Nagy L.G."/>
            <person name="Floudas D."/>
            <person name="Copeland A."/>
            <person name="Barry K.W."/>
            <person name="Cichocki N."/>
            <person name="Veneault-Fourrey C."/>
            <person name="LaButti K."/>
            <person name="Lindquist E.A."/>
            <person name="Lipzen A."/>
            <person name="Lundell T."/>
            <person name="Morin E."/>
            <person name="Murat C."/>
            <person name="Riley R."/>
            <person name="Ohm R."/>
            <person name="Sun H."/>
            <person name="Tunlid A."/>
            <person name="Henrissat B."/>
            <person name="Grigoriev I.V."/>
            <person name="Hibbett D.S."/>
            <person name="Martin F."/>
        </authorList>
    </citation>
    <scope>NUCLEOTIDE SEQUENCE [LARGE SCALE GENOMIC DNA]</scope>
    <source>
        <strain evidence="12">FD-334 SS-4</strain>
    </source>
</reference>
<dbReference type="AlphaFoldDB" id="A0A0D2P6E8"/>
<evidence type="ECO:0000256" key="9">
    <source>
        <dbReference type="ARBA" id="ARBA00023224"/>
    </source>
</evidence>
<evidence type="ECO:0000313" key="12">
    <source>
        <dbReference type="Proteomes" id="UP000054270"/>
    </source>
</evidence>
<dbReference type="PANTHER" id="PTHR28097:SF1">
    <property type="entry name" value="PHEROMONE A FACTOR RECEPTOR"/>
    <property type="match status" value="1"/>
</dbReference>
<dbReference type="OrthoDB" id="2874149at2759"/>
<dbReference type="GO" id="GO:0000750">
    <property type="term" value="P:pheromone-dependent signal transduction involved in conjugation with cellular fusion"/>
    <property type="evidence" value="ECO:0007669"/>
    <property type="project" value="TreeGrafter"/>
</dbReference>
<dbReference type="PRINTS" id="PR00899">
    <property type="entry name" value="GPCRSTE3"/>
</dbReference>
<evidence type="ECO:0000256" key="2">
    <source>
        <dbReference type="ARBA" id="ARBA00011085"/>
    </source>
</evidence>
<evidence type="ECO:0000256" key="8">
    <source>
        <dbReference type="ARBA" id="ARBA00023170"/>
    </source>
</evidence>
<protein>
    <submittedName>
        <fullName evidence="11">Uncharacterized protein</fullName>
    </submittedName>
</protein>
<feature type="transmembrane region" description="Helical" evidence="10">
    <location>
        <begin position="34"/>
        <end position="54"/>
    </location>
</feature>
<dbReference type="GO" id="GO:0004932">
    <property type="term" value="F:mating-type factor pheromone receptor activity"/>
    <property type="evidence" value="ECO:0007669"/>
    <property type="project" value="InterPro"/>
</dbReference>
<evidence type="ECO:0000256" key="5">
    <source>
        <dbReference type="ARBA" id="ARBA00022989"/>
    </source>
</evidence>
<evidence type="ECO:0000256" key="10">
    <source>
        <dbReference type="SAM" id="Phobius"/>
    </source>
</evidence>
<dbReference type="Pfam" id="PF02076">
    <property type="entry name" value="STE3"/>
    <property type="match status" value="1"/>
</dbReference>
<evidence type="ECO:0000313" key="11">
    <source>
        <dbReference type="EMBL" id="KJA26524.1"/>
    </source>
</evidence>
<dbReference type="Proteomes" id="UP000054270">
    <property type="component" value="Unassembled WGS sequence"/>
</dbReference>
<dbReference type="GO" id="GO:0005886">
    <property type="term" value="C:plasma membrane"/>
    <property type="evidence" value="ECO:0007669"/>
    <property type="project" value="TreeGrafter"/>
</dbReference>
<evidence type="ECO:0000256" key="6">
    <source>
        <dbReference type="ARBA" id="ARBA00023040"/>
    </source>
</evidence>
<comment type="subcellular location">
    <subcellularLocation>
        <location evidence="1">Membrane</location>
        <topology evidence="1">Multi-pass membrane protein</topology>
    </subcellularLocation>
</comment>
<dbReference type="STRING" id="945553.A0A0D2P6E8"/>
<proteinExistence type="inferred from homology"/>
<dbReference type="InterPro" id="IPR001499">
    <property type="entry name" value="GPCR_STE3"/>
</dbReference>
<keyword evidence="9" id="KW-0807">Transducer</keyword>
<keyword evidence="3" id="KW-0589">Pheromone response</keyword>
<organism evidence="11 12">
    <name type="scientific">Hypholoma sublateritium (strain FD-334 SS-4)</name>
    <dbReference type="NCBI Taxonomy" id="945553"/>
    <lineage>
        <taxon>Eukaryota</taxon>
        <taxon>Fungi</taxon>
        <taxon>Dikarya</taxon>
        <taxon>Basidiomycota</taxon>
        <taxon>Agaricomycotina</taxon>
        <taxon>Agaricomycetes</taxon>
        <taxon>Agaricomycetidae</taxon>
        <taxon>Agaricales</taxon>
        <taxon>Agaricineae</taxon>
        <taxon>Strophariaceae</taxon>
        <taxon>Hypholoma</taxon>
    </lineage>
</organism>
<comment type="similarity">
    <text evidence="2">Belongs to the G-protein coupled receptor 4 family.</text>
</comment>
<gene>
    <name evidence="11" type="ORF">HYPSUDRAFT_132784</name>
</gene>
<name>A0A0D2P6E8_HYPSF</name>
<keyword evidence="4 10" id="KW-0812">Transmembrane</keyword>
<evidence type="ECO:0000256" key="3">
    <source>
        <dbReference type="ARBA" id="ARBA00022507"/>
    </source>
</evidence>
<dbReference type="OMA" id="CIAMELR"/>
<keyword evidence="6" id="KW-0297">G-protein coupled receptor</keyword>
<keyword evidence="8" id="KW-0675">Receptor</keyword>
<keyword evidence="5 10" id="KW-1133">Transmembrane helix</keyword>
<evidence type="ECO:0000256" key="1">
    <source>
        <dbReference type="ARBA" id="ARBA00004141"/>
    </source>
</evidence>
<accession>A0A0D2P6E8</accession>
<dbReference type="EMBL" id="KN817527">
    <property type="protein sequence ID" value="KJA26524.1"/>
    <property type="molecule type" value="Genomic_DNA"/>
</dbReference>
<feature type="transmembrane region" description="Helical" evidence="10">
    <location>
        <begin position="66"/>
        <end position="89"/>
    </location>
</feature>